<dbReference type="Proteomes" id="UP000789508">
    <property type="component" value="Unassembled WGS sequence"/>
</dbReference>
<proteinExistence type="predicted"/>
<feature type="region of interest" description="Disordered" evidence="1">
    <location>
        <begin position="19"/>
        <end position="45"/>
    </location>
</feature>
<dbReference type="AlphaFoldDB" id="A0A9N9HPP1"/>
<sequence>IKISDQILARRRAVLTSPSMPVSGAAVDSNQPPAYSQNQKVYGSV</sequence>
<dbReference type="EMBL" id="CAJVPS010019129">
    <property type="protein sequence ID" value="CAG8699853.1"/>
    <property type="molecule type" value="Genomic_DNA"/>
</dbReference>
<gene>
    <name evidence="2" type="ORF">ALEPTO_LOCUS11529</name>
</gene>
<name>A0A9N9HPP1_9GLOM</name>
<organism evidence="2 3">
    <name type="scientific">Ambispora leptoticha</name>
    <dbReference type="NCBI Taxonomy" id="144679"/>
    <lineage>
        <taxon>Eukaryota</taxon>
        <taxon>Fungi</taxon>
        <taxon>Fungi incertae sedis</taxon>
        <taxon>Mucoromycota</taxon>
        <taxon>Glomeromycotina</taxon>
        <taxon>Glomeromycetes</taxon>
        <taxon>Archaeosporales</taxon>
        <taxon>Ambisporaceae</taxon>
        <taxon>Ambispora</taxon>
    </lineage>
</organism>
<feature type="non-terminal residue" evidence="2">
    <location>
        <position position="1"/>
    </location>
</feature>
<accession>A0A9N9HPP1</accession>
<protein>
    <submittedName>
        <fullName evidence="2">2523_t:CDS:1</fullName>
    </submittedName>
</protein>
<evidence type="ECO:0000313" key="3">
    <source>
        <dbReference type="Proteomes" id="UP000789508"/>
    </source>
</evidence>
<feature type="compositionally biased region" description="Polar residues" evidence="1">
    <location>
        <begin position="28"/>
        <end position="45"/>
    </location>
</feature>
<keyword evidence="3" id="KW-1185">Reference proteome</keyword>
<reference evidence="2" key="1">
    <citation type="submission" date="2021-06" db="EMBL/GenBank/DDBJ databases">
        <authorList>
            <person name="Kallberg Y."/>
            <person name="Tangrot J."/>
            <person name="Rosling A."/>
        </authorList>
    </citation>
    <scope>NUCLEOTIDE SEQUENCE</scope>
    <source>
        <strain evidence="2">FL130A</strain>
    </source>
</reference>
<evidence type="ECO:0000313" key="2">
    <source>
        <dbReference type="EMBL" id="CAG8699853.1"/>
    </source>
</evidence>
<comment type="caution">
    <text evidence="2">The sequence shown here is derived from an EMBL/GenBank/DDBJ whole genome shotgun (WGS) entry which is preliminary data.</text>
</comment>
<evidence type="ECO:0000256" key="1">
    <source>
        <dbReference type="SAM" id="MobiDB-lite"/>
    </source>
</evidence>